<evidence type="ECO:0008006" key="3">
    <source>
        <dbReference type="Google" id="ProtNLM"/>
    </source>
</evidence>
<gene>
    <name evidence="1" type="ORF">EZS28_055414</name>
</gene>
<evidence type="ECO:0000313" key="1">
    <source>
        <dbReference type="EMBL" id="KAA6315488.1"/>
    </source>
</evidence>
<dbReference type="AlphaFoldDB" id="A0A5J4Q390"/>
<name>A0A5J4Q390_9EUKA</name>
<comment type="caution">
    <text evidence="1">The sequence shown here is derived from an EMBL/GenBank/DDBJ whole genome shotgun (WGS) entry which is preliminary data.</text>
</comment>
<feature type="non-terminal residue" evidence="1">
    <location>
        <position position="1"/>
    </location>
</feature>
<organism evidence="1 2">
    <name type="scientific">Streblomastix strix</name>
    <dbReference type="NCBI Taxonomy" id="222440"/>
    <lineage>
        <taxon>Eukaryota</taxon>
        <taxon>Metamonada</taxon>
        <taxon>Preaxostyla</taxon>
        <taxon>Oxymonadida</taxon>
        <taxon>Streblomastigidae</taxon>
        <taxon>Streblomastix</taxon>
    </lineage>
</organism>
<protein>
    <recommendedName>
        <fullName evidence="3">Right handed beta helix domain-containing protein</fullName>
    </recommendedName>
</protein>
<evidence type="ECO:0000313" key="2">
    <source>
        <dbReference type="Proteomes" id="UP000324800"/>
    </source>
</evidence>
<dbReference type="Proteomes" id="UP000324800">
    <property type="component" value="Unassembled WGS sequence"/>
</dbReference>
<reference evidence="1 2" key="1">
    <citation type="submission" date="2019-03" db="EMBL/GenBank/DDBJ databases">
        <title>Single cell metagenomics reveals metabolic interactions within the superorganism composed of flagellate Streblomastix strix and complex community of Bacteroidetes bacteria on its surface.</title>
        <authorList>
            <person name="Treitli S.C."/>
            <person name="Kolisko M."/>
            <person name="Husnik F."/>
            <person name="Keeling P."/>
            <person name="Hampl V."/>
        </authorList>
    </citation>
    <scope>NUCLEOTIDE SEQUENCE [LARGE SCALE GENOMIC DNA]</scope>
    <source>
        <strain evidence="1">ST1C</strain>
    </source>
</reference>
<sequence>LCRGLVELSIGSLTLTNLEVTNVNILELSLIKVNNGAGIVNINGSKFENIERVGSNGKGSIIKQDGGTLLFTRGQITSVTIESGNMIQISSGTTTLNSFSANGITLNGGSLISYSSSGNLNIDGCTFANITKTITNGNGGVISGTLTSTSGSILITGSASTFTSCTVPNDSGLGGAIYLDIQTDGELKYDLTDKFLTFHINQ</sequence>
<accession>A0A5J4Q390</accession>
<proteinExistence type="predicted"/>
<dbReference type="EMBL" id="SNRW01047402">
    <property type="protein sequence ID" value="KAA6315488.1"/>
    <property type="molecule type" value="Genomic_DNA"/>
</dbReference>
<feature type="non-terminal residue" evidence="1">
    <location>
        <position position="202"/>
    </location>
</feature>